<dbReference type="Gene3D" id="3.30.360.10">
    <property type="entry name" value="Dihydrodipicolinate Reductase, domain 2"/>
    <property type="match status" value="1"/>
</dbReference>
<organism evidence="3 4">
    <name type="scientific">Thalassovita mangrovi</name>
    <dbReference type="NCBI Taxonomy" id="2692236"/>
    <lineage>
        <taxon>Bacteria</taxon>
        <taxon>Pseudomonadati</taxon>
        <taxon>Pseudomonadota</taxon>
        <taxon>Alphaproteobacteria</taxon>
        <taxon>Rhodobacterales</taxon>
        <taxon>Roseobacteraceae</taxon>
        <taxon>Thalassovita</taxon>
    </lineage>
</organism>
<dbReference type="AlphaFoldDB" id="A0A6L8LKD3"/>
<evidence type="ECO:0000313" key="3">
    <source>
        <dbReference type="EMBL" id="MYM55476.1"/>
    </source>
</evidence>
<dbReference type="InterPro" id="IPR036291">
    <property type="entry name" value="NAD(P)-bd_dom_sf"/>
</dbReference>
<name>A0A6L8LKD3_9RHOB</name>
<dbReference type="SUPFAM" id="SSF51735">
    <property type="entry name" value="NAD(P)-binding Rossmann-fold domains"/>
    <property type="match status" value="1"/>
</dbReference>
<dbReference type="Pfam" id="PF22725">
    <property type="entry name" value="GFO_IDH_MocA_C3"/>
    <property type="match status" value="1"/>
</dbReference>
<feature type="domain" description="Gfo/Idh/MocA-like oxidoreductase N-terminal" evidence="1">
    <location>
        <begin position="11"/>
        <end position="125"/>
    </location>
</feature>
<dbReference type="InterPro" id="IPR000683">
    <property type="entry name" value="Gfo/Idh/MocA-like_OxRdtase_N"/>
</dbReference>
<evidence type="ECO:0000259" key="1">
    <source>
        <dbReference type="Pfam" id="PF01408"/>
    </source>
</evidence>
<dbReference type="InterPro" id="IPR055170">
    <property type="entry name" value="GFO_IDH_MocA-like_dom"/>
</dbReference>
<reference evidence="3 4" key="1">
    <citation type="submission" date="2020-01" db="EMBL/GenBank/DDBJ databases">
        <authorList>
            <person name="Chen S."/>
        </authorList>
    </citation>
    <scope>NUCLEOTIDE SEQUENCE [LARGE SCALE GENOMIC DNA]</scope>
    <source>
        <strain evidence="3 4">GS-10</strain>
    </source>
</reference>
<keyword evidence="4" id="KW-1185">Reference proteome</keyword>
<dbReference type="RefSeq" id="WP_160973167.1">
    <property type="nucleotide sequence ID" value="NZ_WWEN01000003.1"/>
</dbReference>
<dbReference type="PANTHER" id="PTHR43377:SF1">
    <property type="entry name" value="BILIVERDIN REDUCTASE A"/>
    <property type="match status" value="1"/>
</dbReference>
<dbReference type="Gene3D" id="3.40.50.720">
    <property type="entry name" value="NAD(P)-binding Rossmann-like Domain"/>
    <property type="match status" value="1"/>
</dbReference>
<dbReference type="InterPro" id="IPR051450">
    <property type="entry name" value="Gfo/Idh/MocA_Oxidoreductases"/>
</dbReference>
<feature type="domain" description="GFO/IDH/MocA-like oxidoreductase" evidence="2">
    <location>
        <begin position="137"/>
        <end position="268"/>
    </location>
</feature>
<protein>
    <submittedName>
        <fullName evidence="3">Gfo/Idh/MocA family oxidoreductase</fullName>
    </submittedName>
</protein>
<accession>A0A6L8LKD3</accession>
<dbReference type="PROSITE" id="PS51257">
    <property type="entry name" value="PROKAR_LIPOPROTEIN"/>
    <property type="match status" value="1"/>
</dbReference>
<dbReference type="Pfam" id="PF01408">
    <property type="entry name" value="GFO_IDH_MocA"/>
    <property type="match status" value="1"/>
</dbReference>
<gene>
    <name evidence="3" type="ORF">GR167_09170</name>
</gene>
<dbReference type="PANTHER" id="PTHR43377">
    <property type="entry name" value="BILIVERDIN REDUCTASE A"/>
    <property type="match status" value="1"/>
</dbReference>
<dbReference type="EMBL" id="WWEN01000003">
    <property type="protein sequence ID" value="MYM55476.1"/>
    <property type="molecule type" value="Genomic_DNA"/>
</dbReference>
<proteinExistence type="predicted"/>
<dbReference type="Proteomes" id="UP000479043">
    <property type="component" value="Unassembled WGS sequence"/>
</dbReference>
<evidence type="ECO:0000313" key="4">
    <source>
        <dbReference type="Proteomes" id="UP000479043"/>
    </source>
</evidence>
<dbReference type="GO" id="GO:0000166">
    <property type="term" value="F:nucleotide binding"/>
    <property type="evidence" value="ECO:0007669"/>
    <property type="project" value="InterPro"/>
</dbReference>
<evidence type="ECO:0000259" key="2">
    <source>
        <dbReference type="Pfam" id="PF22725"/>
    </source>
</evidence>
<comment type="caution">
    <text evidence="3">The sequence shown here is derived from an EMBL/GenBank/DDBJ whole genome shotgun (WGS) entry which is preliminary data.</text>
</comment>
<sequence>MSSTKTHGPAVALIGCGFVADLYMRSLQSVPQVRVVGAFDIDAGRAGAFCTHWGVPHCAALDDLFAALPLDGVVLNLTNPGAHFEVNKACLEAGFHTYSEKPLAMDMEQARALHGLAAQKGLMLASAPCSVLGEAAQTLAHAVRHGVAGAPRVIYAELDDGFISQAPVEDWKSESGAPWPYEDEFRTGCTLEHAGYYLSWLIAMFGTVRRVVAASGETIPDKKGITDAAPDFSVATLFFETGPMVRLTCSIVAPHDHRIRVIGDKGVLQVKQAWANGAPVKFHKRFRIRRRLIDSPWGKRVSLPGPTHPMVGRWGAASMNFALGPVEMLEAIAENRPCRLSADFALHLNEVTLAIQNAGDHAGVQDMTTRCDPMEPMPWAV</sequence>
<dbReference type="SUPFAM" id="SSF55347">
    <property type="entry name" value="Glyceraldehyde-3-phosphate dehydrogenase-like, C-terminal domain"/>
    <property type="match status" value="1"/>
</dbReference>